<name>A0ABV3JZT1_STRON</name>
<gene>
    <name evidence="2" type="ORF">AB0L16_17985</name>
</gene>
<feature type="signal peptide" evidence="1">
    <location>
        <begin position="1"/>
        <end position="40"/>
    </location>
</feature>
<reference evidence="2 3" key="1">
    <citation type="submission" date="2024-06" db="EMBL/GenBank/DDBJ databases">
        <title>The Natural Products Discovery Center: Release of the First 8490 Sequenced Strains for Exploring Actinobacteria Biosynthetic Diversity.</title>
        <authorList>
            <person name="Kalkreuter E."/>
            <person name="Kautsar S.A."/>
            <person name="Yang D."/>
            <person name="Bader C.D."/>
            <person name="Teijaro C.N."/>
            <person name="Fluegel L."/>
            <person name="Davis C.M."/>
            <person name="Simpson J.R."/>
            <person name="Lauterbach L."/>
            <person name="Steele A.D."/>
            <person name="Gui C."/>
            <person name="Meng S."/>
            <person name="Li G."/>
            <person name="Viehrig K."/>
            <person name="Ye F."/>
            <person name="Su P."/>
            <person name="Kiefer A.F."/>
            <person name="Nichols A."/>
            <person name="Cepeda A.J."/>
            <person name="Yan W."/>
            <person name="Fan B."/>
            <person name="Jiang Y."/>
            <person name="Adhikari A."/>
            <person name="Zheng C.-J."/>
            <person name="Schuster L."/>
            <person name="Cowan T.M."/>
            <person name="Smanski M.J."/>
            <person name="Chevrette M.G."/>
            <person name="De Carvalho L.P.S."/>
            <person name="Shen B."/>
        </authorList>
    </citation>
    <scope>NUCLEOTIDE SEQUENCE [LARGE SCALE GENOMIC DNA]</scope>
    <source>
        <strain evidence="2 3">NPDC052347</strain>
    </source>
</reference>
<accession>A0ABV3JZT1</accession>
<evidence type="ECO:0008006" key="4">
    <source>
        <dbReference type="Google" id="ProtNLM"/>
    </source>
</evidence>
<organism evidence="2 3">
    <name type="scientific">Streptomyces orinoci</name>
    <name type="common">Streptoverticillium orinoci</name>
    <dbReference type="NCBI Taxonomy" id="67339"/>
    <lineage>
        <taxon>Bacteria</taxon>
        <taxon>Bacillati</taxon>
        <taxon>Actinomycetota</taxon>
        <taxon>Actinomycetes</taxon>
        <taxon>Kitasatosporales</taxon>
        <taxon>Streptomycetaceae</taxon>
        <taxon>Streptomyces</taxon>
    </lineage>
</organism>
<sequence>MFSLRRTALRRTALRRTARPALIAALLLALTTGFSTEARAANGFLTYRMRDGSDGSVVNPVNGNCYVFDDAATSVTNQTDTTAHVYSGFFCTDFLADVRPTESVVFGGTLGHSVIFG</sequence>
<dbReference type="Proteomes" id="UP001552594">
    <property type="component" value="Unassembled WGS sequence"/>
</dbReference>
<evidence type="ECO:0000256" key="1">
    <source>
        <dbReference type="SAM" id="SignalP"/>
    </source>
</evidence>
<feature type="chain" id="PRO_5046986970" description="Secreted protein" evidence="1">
    <location>
        <begin position="41"/>
        <end position="117"/>
    </location>
</feature>
<protein>
    <recommendedName>
        <fullName evidence="4">Secreted protein</fullName>
    </recommendedName>
</protein>
<keyword evidence="3" id="KW-1185">Reference proteome</keyword>
<proteinExistence type="predicted"/>
<comment type="caution">
    <text evidence="2">The sequence shown here is derived from an EMBL/GenBank/DDBJ whole genome shotgun (WGS) entry which is preliminary data.</text>
</comment>
<dbReference type="RefSeq" id="WP_109279218.1">
    <property type="nucleotide sequence ID" value="NZ_JBFAUK010000013.1"/>
</dbReference>
<evidence type="ECO:0000313" key="2">
    <source>
        <dbReference type="EMBL" id="MEV5508339.1"/>
    </source>
</evidence>
<dbReference type="EMBL" id="JBFAUK010000013">
    <property type="protein sequence ID" value="MEV5508339.1"/>
    <property type="molecule type" value="Genomic_DNA"/>
</dbReference>
<evidence type="ECO:0000313" key="3">
    <source>
        <dbReference type="Proteomes" id="UP001552594"/>
    </source>
</evidence>
<keyword evidence="1" id="KW-0732">Signal</keyword>